<keyword evidence="2" id="KW-1185">Reference proteome</keyword>
<name>A0ABW6BUT6_9BACT</name>
<sequence>MPQYNTFSEAITALRDRGYIHTFTIQKNQLFCPELSTTVPPEQLTLIERHQVPSPDTISGTREVYGLRAGDHTLGLMTSTYGEYDPEGFEAVFRRFKVAKGKGS</sequence>
<organism evidence="1 2">
    <name type="scientific">Pontibacter toksunensis</name>
    <dbReference type="NCBI Taxonomy" id="1332631"/>
    <lineage>
        <taxon>Bacteria</taxon>
        <taxon>Pseudomonadati</taxon>
        <taxon>Bacteroidota</taxon>
        <taxon>Cytophagia</taxon>
        <taxon>Cytophagales</taxon>
        <taxon>Hymenobacteraceae</taxon>
        <taxon>Pontibacter</taxon>
    </lineage>
</organism>
<evidence type="ECO:0000313" key="1">
    <source>
        <dbReference type="EMBL" id="MFD3001276.1"/>
    </source>
</evidence>
<comment type="caution">
    <text evidence="1">The sequence shown here is derived from an EMBL/GenBank/DDBJ whole genome shotgun (WGS) entry which is preliminary data.</text>
</comment>
<reference evidence="2" key="1">
    <citation type="journal article" date="2019" name="Int. J. Syst. Evol. Microbiol.">
        <title>The Global Catalogue of Microorganisms (GCM) 10K type strain sequencing project: providing services to taxonomists for standard genome sequencing and annotation.</title>
        <authorList>
            <consortium name="The Broad Institute Genomics Platform"/>
            <consortium name="The Broad Institute Genome Sequencing Center for Infectious Disease"/>
            <person name="Wu L."/>
            <person name="Ma J."/>
        </authorList>
    </citation>
    <scope>NUCLEOTIDE SEQUENCE [LARGE SCALE GENOMIC DNA]</scope>
    <source>
        <strain evidence="2">KCTC 23984</strain>
    </source>
</reference>
<dbReference type="RefSeq" id="WP_377485169.1">
    <property type="nucleotide sequence ID" value="NZ_JBHUOX010000009.1"/>
</dbReference>
<proteinExistence type="predicted"/>
<evidence type="ECO:0008006" key="3">
    <source>
        <dbReference type="Google" id="ProtNLM"/>
    </source>
</evidence>
<evidence type="ECO:0000313" key="2">
    <source>
        <dbReference type="Proteomes" id="UP001597641"/>
    </source>
</evidence>
<accession>A0ABW6BUT6</accession>
<gene>
    <name evidence="1" type="ORF">ACFS7Z_12950</name>
</gene>
<protein>
    <recommendedName>
        <fullName evidence="3">Phosphoribosylpyrophosphate synthetase</fullName>
    </recommendedName>
</protein>
<dbReference type="Proteomes" id="UP001597641">
    <property type="component" value="Unassembled WGS sequence"/>
</dbReference>
<dbReference type="EMBL" id="JBHUOX010000009">
    <property type="protein sequence ID" value="MFD3001276.1"/>
    <property type="molecule type" value="Genomic_DNA"/>
</dbReference>